<gene>
    <name evidence="1" type="ORF">ACFPET_01455</name>
</gene>
<evidence type="ECO:0000313" key="2">
    <source>
        <dbReference type="Proteomes" id="UP001595823"/>
    </source>
</evidence>
<keyword evidence="2" id="KW-1185">Reference proteome</keyword>
<comment type="caution">
    <text evidence="1">The sequence shown here is derived from an EMBL/GenBank/DDBJ whole genome shotgun (WGS) entry which is preliminary data.</text>
</comment>
<dbReference type="Gene3D" id="3.30.2220.20">
    <property type="entry name" value="Phage tail assembly chaperone gp13-like"/>
    <property type="match status" value="1"/>
</dbReference>
<name>A0ABV8TTN6_9ACTN</name>
<reference evidence="2" key="1">
    <citation type="journal article" date="2019" name="Int. J. Syst. Evol. Microbiol.">
        <title>The Global Catalogue of Microorganisms (GCM) 10K type strain sequencing project: providing services to taxonomists for standard genome sequencing and annotation.</title>
        <authorList>
            <consortium name="The Broad Institute Genomics Platform"/>
            <consortium name="The Broad Institute Genome Sequencing Center for Infectious Disease"/>
            <person name="Wu L."/>
            <person name="Ma J."/>
        </authorList>
    </citation>
    <scope>NUCLEOTIDE SEQUENCE [LARGE SCALE GENOMIC DNA]</scope>
    <source>
        <strain evidence="2">IBRC-M 10908</strain>
    </source>
</reference>
<evidence type="ECO:0008006" key="3">
    <source>
        <dbReference type="Google" id="ProtNLM"/>
    </source>
</evidence>
<dbReference type="InterPro" id="IPR038556">
    <property type="entry name" value="TAC_Gp13-like_sf"/>
</dbReference>
<proteinExistence type="predicted"/>
<accession>A0ABV8TTN6</accession>
<dbReference type="RefSeq" id="WP_380617599.1">
    <property type="nucleotide sequence ID" value="NZ_JBHSDK010000002.1"/>
</dbReference>
<sequence>MGELLSKDAILKADDIELADIDVPEWGGTVRLRGLDGMQRARINGTAIAVRGQTVSIKADALAEQQLRIVCACLVDADGKQLFTVKEFEKLGRKSAEVIERLYQKASELSGLGGEAVDDTAKNSESTPSDSS</sequence>
<dbReference type="Proteomes" id="UP001595823">
    <property type="component" value="Unassembled WGS sequence"/>
</dbReference>
<dbReference type="EMBL" id="JBHSDK010000002">
    <property type="protein sequence ID" value="MFC4333860.1"/>
    <property type="molecule type" value="Genomic_DNA"/>
</dbReference>
<protein>
    <recommendedName>
        <fullName evidence="3">Phage tail protein</fullName>
    </recommendedName>
</protein>
<organism evidence="1 2">
    <name type="scientific">Salininema proteolyticum</name>
    <dbReference type="NCBI Taxonomy" id="1607685"/>
    <lineage>
        <taxon>Bacteria</taxon>
        <taxon>Bacillati</taxon>
        <taxon>Actinomycetota</taxon>
        <taxon>Actinomycetes</taxon>
        <taxon>Glycomycetales</taxon>
        <taxon>Glycomycetaceae</taxon>
        <taxon>Salininema</taxon>
    </lineage>
</organism>
<evidence type="ECO:0000313" key="1">
    <source>
        <dbReference type="EMBL" id="MFC4333860.1"/>
    </source>
</evidence>